<comment type="caution">
    <text evidence="2">The sequence shown here is derived from an EMBL/GenBank/DDBJ whole genome shotgun (WGS) entry which is preliminary data.</text>
</comment>
<dbReference type="AlphaFoldDB" id="A0AAV4IIE8"/>
<feature type="compositionally biased region" description="Polar residues" evidence="1">
    <location>
        <begin position="113"/>
        <end position="126"/>
    </location>
</feature>
<evidence type="ECO:0000313" key="3">
    <source>
        <dbReference type="Proteomes" id="UP000762676"/>
    </source>
</evidence>
<feature type="compositionally biased region" description="Basic and acidic residues" evidence="1">
    <location>
        <begin position="75"/>
        <end position="89"/>
    </location>
</feature>
<protein>
    <submittedName>
        <fullName evidence="2">Uncharacterized protein</fullName>
    </submittedName>
</protein>
<feature type="region of interest" description="Disordered" evidence="1">
    <location>
        <begin position="75"/>
        <end position="126"/>
    </location>
</feature>
<sequence length="142" mass="15673">MRSGQIPGTFLSPMVWNNWRKTDAETKPITLAIRYLGSMADSVRVYTGRNPGSALGIIPGVDRCVIRTTAQWQAREGREEEGRLVRPAERMPQAPWDEQSANDGPGRMEVSGSELTQTDLSSSSPCTCRRKEGGWVACEEST</sequence>
<evidence type="ECO:0000313" key="2">
    <source>
        <dbReference type="EMBL" id="GFS10124.1"/>
    </source>
</evidence>
<gene>
    <name evidence="2" type="ORF">ElyMa_004799900</name>
</gene>
<organism evidence="2 3">
    <name type="scientific">Elysia marginata</name>
    <dbReference type="NCBI Taxonomy" id="1093978"/>
    <lineage>
        <taxon>Eukaryota</taxon>
        <taxon>Metazoa</taxon>
        <taxon>Spiralia</taxon>
        <taxon>Lophotrochozoa</taxon>
        <taxon>Mollusca</taxon>
        <taxon>Gastropoda</taxon>
        <taxon>Heterobranchia</taxon>
        <taxon>Euthyneura</taxon>
        <taxon>Panpulmonata</taxon>
        <taxon>Sacoglossa</taxon>
        <taxon>Placobranchoidea</taxon>
        <taxon>Plakobranchidae</taxon>
        <taxon>Elysia</taxon>
    </lineage>
</organism>
<keyword evidence="3" id="KW-1185">Reference proteome</keyword>
<dbReference type="Proteomes" id="UP000762676">
    <property type="component" value="Unassembled WGS sequence"/>
</dbReference>
<accession>A0AAV4IIE8</accession>
<name>A0AAV4IIE8_9GAST</name>
<proteinExistence type="predicted"/>
<dbReference type="EMBL" id="BMAT01009626">
    <property type="protein sequence ID" value="GFS10124.1"/>
    <property type="molecule type" value="Genomic_DNA"/>
</dbReference>
<reference evidence="2 3" key="1">
    <citation type="journal article" date="2021" name="Elife">
        <title>Chloroplast acquisition without the gene transfer in kleptoplastic sea slugs, Plakobranchus ocellatus.</title>
        <authorList>
            <person name="Maeda T."/>
            <person name="Takahashi S."/>
            <person name="Yoshida T."/>
            <person name="Shimamura S."/>
            <person name="Takaki Y."/>
            <person name="Nagai Y."/>
            <person name="Toyoda A."/>
            <person name="Suzuki Y."/>
            <person name="Arimoto A."/>
            <person name="Ishii H."/>
            <person name="Satoh N."/>
            <person name="Nishiyama T."/>
            <person name="Hasebe M."/>
            <person name="Maruyama T."/>
            <person name="Minagawa J."/>
            <person name="Obokata J."/>
            <person name="Shigenobu S."/>
        </authorList>
    </citation>
    <scope>NUCLEOTIDE SEQUENCE [LARGE SCALE GENOMIC DNA]</scope>
</reference>
<evidence type="ECO:0000256" key="1">
    <source>
        <dbReference type="SAM" id="MobiDB-lite"/>
    </source>
</evidence>